<gene>
    <name evidence="4" type="ORF">DNG_07049</name>
</gene>
<keyword evidence="1" id="KW-0539">Nucleus</keyword>
<dbReference type="SUPFAM" id="SSF57701">
    <property type="entry name" value="Zn2/Cys6 DNA-binding domain"/>
    <property type="match status" value="1"/>
</dbReference>
<dbReference type="AlphaFoldDB" id="A0AAE8SX52"/>
<evidence type="ECO:0000313" key="4">
    <source>
        <dbReference type="EMBL" id="SPO04364.1"/>
    </source>
</evidence>
<dbReference type="EMBL" id="ONZQ02000010">
    <property type="protein sequence ID" value="SPO04364.1"/>
    <property type="molecule type" value="Genomic_DNA"/>
</dbReference>
<dbReference type="PROSITE" id="PS50048">
    <property type="entry name" value="ZN2_CY6_FUNGAL_2"/>
    <property type="match status" value="1"/>
</dbReference>
<dbReference type="InterPro" id="IPR021858">
    <property type="entry name" value="Fun_TF"/>
</dbReference>
<protein>
    <submittedName>
        <fullName evidence="4">Related to C6 transcription factor</fullName>
    </submittedName>
</protein>
<name>A0AAE8SX52_9PEZI</name>
<evidence type="ECO:0000256" key="2">
    <source>
        <dbReference type="SAM" id="MobiDB-lite"/>
    </source>
</evidence>
<dbReference type="GO" id="GO:0001228">
    <property type="term" value="F:DNA-binding transcription activator activity, RNA polymerase II-specific"/>
    <property type="evidence" value="ECO:0007669"/>
    <property type="project" value="TreeGrafter"/>
</dbReference>
<dbReference type="PANTHER" id="PTHR47784:SF5">
    <property type="entry name" value="STEROL UPTAKE CONTROL PROTEIN 2"/>
    <property type="match status" value="1"/>
</dbReference>
<evidence type="ECO:0000256" key="1">
    <source>
        <dbReference type="ARBA" id="ARBA00023242"/>
    </source>
</evidence>
<comment type="caution">
    <text evidence="4">The sequence shown here is derived from an EMBL/GenBank/DDBJ whole genome shotgun (WGS) entry which is preliminary data.</text>
</comment>
<dbReference type="Proteomes" id="UP001187682">
    <property type="component" value="Unassembled WGS sequence"/>
</dbReference>
<accession>A0AAE8SX52</accession>
<evidence type="ECO:0000259" key="3">
    <source>
        <dbReference type="PROSITE" id="PS50048"/>
    </source>
</evidence>
<dbReference type="Pfam" id="PF11951">
    <property type="entry name" value="Fungal_trans_2"/>
    <property type="match status" value="1"/>
</dbReference>
<dbReference type="InterPro" id="IPR001138">
    <property type="entry name" value="Zn2Cys6_DnaBD"/>
</dbReference>
<feature type="region of interest" description="Disordered" evidence="2">
    <location>
        <begin position="1"/>
        <end position="22"/>
    </location>
</feature>
<dbReference type="Gene3D" id="4.10.240.10">
    <property type="entry name" value="Zn(2)-C6 fungal-type DNA-binding domain"/>
    <property type="match status" value="1"/>
</dbReference>
<keyword evidence="5" id="KW-1185">Reference proteome</keyword>
<dbReference type="PRINTS" id="PR00755">
    <property type="entry name" value="AFLATOXINBRP"/>
</dbReference>
<dbReference type="SMART" id="SM00066">
    <property type="entry name" value="GAL4"/>
    <property type="match status" value="1"/>
</dbReference>
<reference evidence="4" key="1">
    <citation type="submission" date="2018-03" db="EMBL/GenBank/DDBJ databases">
        <authorList>
            <person name="Guldener U."/>
        </authorList>
    </citation>
    <scope>NUCLEOTIDE SEQUENCE</scope>
</reference>
<dbReference type="GO" id="GO:0008270">
    <property type="term" value="F:zinc ion binding"/>
    <property type="evidence" value="ECO:0007669"/>
    <property type="project" value="InterPro"/>
</dbReference>
<dbReference type="PROSITE" id="PS00463">
    <property type="entry name" value="ZN2_CY6_FUNGAL_1"/>
    <property type="match status" value="1"/>
</dbReference>
<dbReference type="InterPro" id="IPR036864">
    <property type="entry name" value="Zn2-C6_fun-type_DNA-bd_sf"/>
</dbReference>
<evidence type="ECO:0000313" key="5">
    <source>
        <dbReference type="Proteomes" id="UP001187682"/>
    </source>
</evidence>
<proteinExistence type="predicted"/>
<dbReference type="CDD" id="cd00067">
    <property type="entry name" value="GAL4"/>
    <property type="match status" value="1"/>
</dbReference>
<feature type="domain" description="Zn(2)-C6 fungal-type" evidence="3">
    <location>
        <begin position="28"/>
        <end position="58"/>
    </location>
</feature>
<sequence length="384" mass="44177">MSSSTKSTPDPGPNTRISKRHYPKTKTGCRTCKRRKIKCDEERPSCRNCLKHNVDCDFLPASRPLGVPSTTAAPGSDSMNLLDLELLLNYANVTFATFSHDRILQDFWKHVVPRMGLQCDFVMRSVLAISALHIAFHRPEKREFYISTALRYHQLASRKAMHLLGNVTQESADELFVFSVLTICVALGSPRKADGTLLVGESSCPEWMALLMGTKSIIDVMGDRMWTGPLSPLFQRGRERREQLFMSAPKDAERYSNTMEAFDHLLDLLRRMVLDEGLLRTYSKAVRLLRETAHLLDQPQRAHISDVFRWVWQVGDDFLPLLQIPTQEAVAIFAHFCVYLKVLEGQWWLMGWADHLISRAWDMLDEEHRLWIRWPVDEIGWVPP</sequence>
<dbReference type="PANTHER" id="PTHR47784">
    <property type="entry name" value="STEROL UPTAKE CONTROL PROTEIN 2"/>
    <property type="match status" value="1"/>
</dbReference>
<dbReference type="Pfam" id="PF00172">
    <property type="entry name" value="Zn_clus"/>
    <property type="match status" value="1"/>
</dbReference>
<dbReference type="InterPro" id="IPR053157">
    <property type="entry name" value="Sterol_Uptake_Regulator"/>
</dbReference>
<organism evidence="4 5">
    <name type="scientific">Cephalotrichum gorgonifer</name>
    <dbReference type="NCBI Taxonomy" id="2041049"/>
    <lineage>
        <taxon>Eukaryota</taxon>
        <taxon>Fungi</taxon>
        <taxon>Dikarya</taxon>
        <taxon>Ascomycota</taxon>
        <taxon>Pezizomycotina</taxon>
        <taxon>Sordariomycetes</taxon>
        <taxon>Hypocreomycetidae</taxon>
        <taxon>Microascales</taxon>
        <taxon>Microascaceae</taxon>
        <taxon>Cephalotrichum</taxon>
    </lineage>
</organism>